<dbReference type="GeneTree" id="ENSGT00940000156665"/>
<dbReference type="SUPFAM" id="SSF48726">
    <property type="entry name" value="Immunoglobulin"/>
    <property type="match status" value="1"/>
</dbReference>
<dbReference type="InterPro" id="IPR003591">
    <property type="entry name" value="Leu-rich_rpt_typical-subtyp"/>
</dbReference>
<dbReference type="OMA" id="KFTMKMI"/>
<evidence type="ECO:0000256" key="9">
    <source>
        <dbReference type="ARBA" id="ARBA00023157"/>
    </source>
</evidence>
<reference evidence="14" key="2">
    <citation type="submission" date="2025-09" db="UniProtKB">
        <authorList>
            <consortium name="Ensembl"/>
        </authorList>
    </citation>
    <scope>IDENTIFICATION</scope>
</reference>
<dbReference type="InterPro" id="IPR050541">
    <property type="entry name" value="LRR_TM_domain-containing"/>
</dbReference>
<dbReference type="FunFam" id="3.80.10.10:FF:000014">
    <property type="entry name" value="Leucine-rich repeat and immunoglobulin-like domain-containing nogo receptor-interacting protein 1"/>
    <property type="match status" value="1"/>
</dbReference>
<dbReference type="SMART" id="SM00408">
    <property type="entry name" value="IGc2"/>
    <property type="match status" value="1"/>
</dbReference>
<dbReference type="AlphaFoldDB" id="A0A8C4NKV4"/>
<keyword evidence="2" id="KW-1003">Cell membrane</keyword>
<proteinExistence type="predicted"/>
<sequence>MSLMRNEIWMFKAGVCSHLLLAVLAFLLPALASMALGCPSRCECLAQHRAVVCHRRRLRAIPDGIPIETQVLDLRKNQLSDLHPHTFATFSQLEELQLSENILGIIEPGSFHNLPALRILNLRNNRLKLLPVGVFTGLGNLTHLDISDNRLVILLDFTFKDLGNLRHLELGDNDLVYISNLAFVGLHSLEDLKLERCNLTVFPSEALNQLQKLTMLGLNYLNISDLKPFGFRGLQQLRILEIDNWPLLKLLHPLSFDHLNLTSLAITNTNITAVPGTTLQHLGHLRRLNLSFNAIELIETGAFEKLIWLQELTIAGAALKTIEPLAFRGLAHLRVLNLTRNLLRSLEEQAFQTTETLEILRIDSNPLTCDCRLLWVINKRRWLDFGGKDPTCQAPIYLHGLTFAQIPDVLPRNYFTCRQPRMLGPRLVTLMAIEEQMALLPCRVEGDPFPNIAWISPWKQRIVGKQGSGKMIILKNGTLQLHFAQLADSGVYTCIAANAVGNATSFVRLNVKRFAPQPLYINETHGHASGDVNYNIH</sequence>
<dbReference type="Pfam" id="PF07679">
    <property type="entry name" value="I-set"/>
    <property type="match status" value="1"/>
</dbReference>
<dbReference type="InterPro" id="IPR013783">
    <property type="entry name" value="Ig-like_fold"/>
</dbReference>
<evidence type="ECO:0000256" key="7">
    <source>
        <dbReference type="ARBA" id="ARBA00022989"/>
    </source>
</evidence>
<evidence type="ECO:0000256" key="8">
    <source>
        <dbReference type="ARBA" id="ARBA00023136"/>
    </source>
</evidence>
<dbReference type="SMART" id="SM00409">
    <property type="entry name" value="IG"/>
    <property type="match status" value="1"/>
</dbReference>
<accession>A0A8C4NKV4</accession>
<dbReference type="FunFam" id="2.60.40.10:FF:000076">
    <property type="entry name" value="Leucine-rich repeat and Ig domain-containing 4"/>
    <property type="match status" value="1"/>
</dbReference>
<evidence type="ECO:0000256" key="2">
    <source>
        <dbReference type="ARBA" id="ARBA00022475"/>
    </source>
</evidence>
<dbReference type="Gene3D" id="2.60.40.10">
    <property type="entry name" value="Immunoglobulins"/>
    <property type="match status" value="1"/>
</dbReference>
<dbReference type="SMART" id="SM00369">
    <property type="entry name" value="LRR_TYP"/>
    <property type="match status" value="10"/>
</dbReference>
<dbReference type="InterPro" id="IPR007110">
    <property type="entry name" value="Ig-like_dom"/>
</dbReference>
<keyword evidence="10" id="KW-0325">Glycoprotein</keyword>
<evidence type="ECO:0000256" key="1">
    <source>
        <dbReference type="ARBA" id="ARBA00004251"/>
    </source>
</evidence>
<keyword evidence="9" id="KW-1015">Disulfide bond</keyword>
<feature type="domain" description="Ig-like" evidence="13">
    <location>
        <begin position="425"/>
        <end position="510"/>
    </location>
</feature>
<evidence type="ECO:0000256" key="3">
    <source>
        <dbReference type="ARBA" id="ARBA00022614"/>
    </source>
</evidence>
<evidence type="ECO:0000256" key="4">
    <source>
        <dbReference type="ARBA" id="ARBA00022692"/>
    </source>
</evidence>
<keyword evidence="6" id="KW-0677">Repeat</keyword>
<dbReference type="SMART" id="SM00013">
    <property type="entry name" value="LRRNT"/>
    <property type="match status" value="1"/>
</dbReference>
<evidence type="ECO:0000256" key="12">
    <source>
        <dbReference type="SAM" id="SignalP"/>
    </source>
</evidence>
<dbReference type="InterPro" id="IPR003598">
    <property type="entry name" value="Ig_sub2"/>
</dbReference>
<reference evidence="14" key="1">
    <citation type="submission" date="2025-08" db="UniProtKB">
        <authorList>
            <consortium name="Ensembl"/>
        </authorList>
    </citation>
    <scope>IDENTIFICATION</scope>
</reference>
<dbReference type="Pfam" id="PF13855">
    <property type="entry name" value="LRR_8"/>
    <property type="match status" value="3"/>
</dbReference>
<dbReference type="InterPro" id="IPR000372">
    <property type="entry name" value="LRRNT"/>
</dbReference>
<keyword evidence="11" id="KW-0393">Immunoglobulin domain</keyword>
<protein>
    <submittedName>
        <fullName evidence="14">Leucine rich repeat and Ig domain containing 2</fullName>
    </submittedName>
</protein>
<evidence type="ECO:0000313" key="15">
    <source>
        <dbReference type="Proteomes" id="UP000694388"/>
    </source>
</evidence>
<evidence type="ECO:0000259" key="13">
    <source>
        <dbReference type="PROSITE" id="PS50835"/>
    </source>
</evidence>
<comment type="subcellular location">
    <subcellularLocation>
        <location evidence="1">Cell membrane</location>
        <topology evidence="1">Single-pass type I membrane protein</topology>
    </subcellularLocation>
</comment>
<feature type="signal peptide" evidence="12">
    <location>
        <begin position="1"/>
        <end position="32"/>
    </location>
</feature>
<dbReference type="PANTHER" id="PTHR24369:SF178">
    <property type="entry name" value="LEUCINE-RICH REPEAT AND IMMUNOGLOBULIN-LIKE DOMAIN-CONTAINING NOGO RECEPTOR-INTERACTING PROTEIN 1"/>
    <property type="match status" value="1"/>
</dbReference>
<dbReference type="InterPro" id="IPR001611">
    <property type="entry name" value="Leu-rich_rpt"/>
</dbReference>
<keyword evidence="5 12" id="KW-0732">Signal</keyword>
<name>A0A8C4NKV4_EPTBU</name>
<keyword evidence="4" id="KW-0812">Transmembrane</keyword>
<dbReference type="InterPro" id="IPR032675">
    <property type="entry name" value="LRR_dom_sf"/>
</dbReference>
<keyword evidence="8" id="KW-0472">Membrane</keyword>
<dbReference type="InterPro" id="IPR036179">
    <property type="entry name" value="Ig-like_dom_sf"/>
</dbReference>
<dbReference type="SUPFAM" id="SSF52058">
    <property type="entry name" value="L domain-like"/>
    <property type="match status" value="1"/>
</dbReference>
<keyword evidence="15" id="KW-1185">Reference proteome</keyword>
<organism evidence="14 15">
    <name type="scientific">Eptatretus burgeri</name>
    <name type="common">Inshore hagfish</name>
    <dbReference type="NCBI Taxonomy" id="7764"/>
    <lineage>
        <taxon>Eukaryota</taxon>
        <taxon>Metazoa</taxon>
        <taxon>Chordata</taxon>
        <taxon>Craniata</taxon>
        <taxon>Vertebrata</taxon>
        <taxon>Cyclostomata</taxon>
        <taxon>Myxini</taxon>
        <taxon>Myxiniformes</taxon>
        <taxon>Myxinidae</taxon>
        <taxon>Eptatretinae</taxon>
        <taxon>Eptatretus</taxon>
    </lineage>
</organism>
<evidence type="ECO:0000256" key="10">
    <source>
        <dbReference type="ARBA" id="ARBA00023180"/>
    </source>
</evidence>
<dbReference type="Proteomes" id="UP000694388">
    <property type="component" value="Unplaced"/>
</dbReference>
<dbReference type="GO" id="GO:0005886">
    <property type="term" value="C:plasma membrane"/>
    <property type="evidence" value="ECO:0007669"/>
    <property type="project" value="UniProtKB-SubCell"/>
</dbReference>
<evidence type="ECO:0000256" key="11">
    <source>
        <dbReference type="ARBA" id="ARBA00023319"/>
    </source>
</evidence>
<dbReference type="PROSITE" id="PS50835">
    <property type="entry name" value="IG_LIKE"/>
    <property type="match status" value="1"/>
</dbReference>
<keyword evidence="7" id="KW-1133">Transmembrane helix</keyword>
<dbReference type="PROSITE" id="PS51450">
    <property type="entry name" value="LRR"/>
    <property type="match status" value="2"/>
</dbReference>
<evidence type="ECO:0000256" key="6">
    <source>
        <dbReference type="ARBA" id="ARBA00022737"/>
    </source>
</evidence>
<evidence type="ECO:0000313" key="14">
    <source>
        <dbReference type="Ensembl" id="ENSEBUP00000004205.1"/>
    </source>
</evidence>
<dbReference type="InterPro" id="IPR003599">
    <property type="entry name" value="Ig_sub"/>
</dbReference>
<dbReference type="InterPro" id="IPR013098">
    <property type="entry name" value="Ig_I-set"/>
</dbReference>
<dbReference type="Ensembl" id="ENSEBUT00000004628.1">
    <property type="protein sequence ID" value="ENSEBUP00000004205.1"/>
    <property type="gene ID" value="ENSEBUG00000002983.1"/>
</dbReference>
<dbReference type="PANTHER" id="PTHR24369">
    <property type="entry name" value="ANTIGEN BSP, PUTATIVE-RELATED"/>
    <property type="match status" value="1"/>
</dbReference>
<keyword evidence="3" id="KW-0433">Leucine-rich repeat</keyword>
<feature type="chain" id="PRO_5034217314" evidence="12">
    <location>
        <begin position="33"/>
        <end position="537"/>
    </location>
</feature>
<dbReference type="Gene3D" id="3.80.10.10">
    <property type="entry name" value="Ribonuclease Inhibitor"/>
    <property type="match status" value="1"/>
</dbReference>
<evidence type="ECO:0000256" key="5">
    <source>
        <dbReference type="ARBA" id="ARBA00022729"/>
    </source>
</evidence>